<sequence length="213" mass="25545">MDQMQFIQVNETYNNEIVIIRFMVNKHEVLPKIEFKLTNEISEQYSQVLYDHLSKFNPKECHFLYFDEPLRCIQKQRFNLITSLSSDVILKILNLKYIPIIRTNYSNYQSDESNKEGGQSIIQRLNLQWQAQSKTKSKITKELLQIINDFNFNYRIEILIRSTLKQIQRETYQEYDVLYVPTDELIFLKTNQESSLSKCFPYLEQMNNSNQVK</sequence>
<dbReference type="OrthoDB" id="305523at2759"/>
<dbReference type="AlphaFoldDB" id="A0A8S1KNN2"/>
<comment type="caution">
    <text evidence="1">The sequence shown here is derived from an EMBL/GenBank/DDBJ whole genome shotgun (WGS) entry which is preliminary data.</text>
</comment>
<organism evidence="1 2">
    <name type="scientific">Paramecium sonneborni</name>
    <dbReference type="NCBI Taxonomy" id="65129"/>
    <lineage>
        <taxon>Eukaryota</taxon>
        <taxon>Sar</taxon>
        <taxon>Alveolata</taxon>
        <taxon>Ciliophora</taxon>
        <taxon>Intramacronucleata</taxon>
        <taxon>Oligohymenophorea</taxon>
        <taxon>Peniculida</taxon>
        <taxon>Parameciidae</taxon>
        <taxon>Paramecium</taxon>
    </lineage>
</organism>
<accession>A0A8S1KNN2</accession>
<dbReference type="Proteomes" id="UP000692954">
    <property type="component" value="Unassembled WGS sequence"/>
</dbReference>
<dbReference type="EMBL" id="CAJJDN010000008">
    <property type="protein sequence ID" value="CAD8054652.1"/>
    <property type="molecule type" value="Genomic_DNA"/>
</dbReference>
<keyword evidence="2" id="KW-1185">Reference proteome</keyword>
<evidence type="ECO:0000313" key="2">
    <source>
        <dbReference type="Proteomes" id="UP000692954"/>
    </source>
</evidence>
<reference evidence="1" key="1">
    <citation type="submission" date="2021-01" db="EMBL/GenBank/DDBJ databases">
        <authorList>
            <consortium name="Genoscope - CEA"/>
            <person name="William W."/>
        </authorList>
    </citation>
    <scope>NUCLEOTIDE SEQUENCE</scope>
</reference>
<gene>
    <name evidence="1" type="ORF">PSON_ATCC_30995.1.T0080403</name>
</gene>
<evidence type="ECO:0000313" key="1">
    <source>
        <dbReference type="EMBL" id="CAD8054652.1"/>
    </source>
</evidence>
<proteinExistence type="predicted"/>
<protein>
    <submittedName>
        <fullName evidence="1">Uncharacterized protein</fullName>
    </submittedName>
</protein>
<name>A0A8S1KNN2_9CILI</name>